<organism evidence="2 3">
    <name type="scientific">Cylicocyclus nassatus</name>
    <name type="common">Nematode worm</name>
    <dbReference type="NCBI Taxonomy" id="53992"/>
    <lineage>
        <taxon>Eukaryota</taxon>
        <taxon>Metazoa</taxon>
        <taxon>Ecdysozoa</taxon>
        <taxon>Nematoda</taxon>
        <taxon>Chromadorea</taxon>
        <taxon>Rhabditida</taxon>
        <taxon>Rhabditina</taxon>
        <taxon>Rhabditomorpha</taxon>
        <taxon>Strongyloidea</taxon>
        <taxon>Strongylidae</taxon>
        <taxon>Cylicocyclus</taxon>
    </lineage>
</organism>
<dbReference type="AlphaFoldDB" id="A0AA36DR92"/>
<feature type="coiled-coil region" evidence="1">
    <location>
        <begin position="187"/>
        <end position="228"/>
    </location>
</feature>
<evidence type="ECO:0000256" key="1">
    <source>
        <dbReference type="SAM" id="Coils"/>
    </source>
</evidence>
<protein>
    <submittedName>
        <fullName evidence="2">Uncharacterized protein</fullName>
    </submittedName>
</protein>
<gene>
    <name evidence="2" type="ORF">CYNAS_LOCUS4346</name>
</gene>
<keyword evidence="3" id="KW-1185">Reference proteome</keyword>
<comment type="caution">
    <text evidence="2">The sequence shown here is derived from an EMBL/GenBank/DDBJ whole genome shotgun (WGS) entry which is preliminary data.</text>
</comment>
<keyword evidence="1" id="KW-0175">Coiled coil</keyword>
<name>A0AA36DR92_CYLNA</name>
<dbReference type="EMBL" id="CATQJL010000094">
    <property type="protein sequence ID" value="CAJ0592363.1"/>
    <property type="molecule type" value="Genomic_DNA"/>
</dbReference>
<sequence>MGTGSKLATGAAVTAGTVGALGTAAYGGQLGANAQKFVAGNVAKAANKAGEFMANKGINAGFQRERNYDEDMNRLGRLKTQRQLHTGVNELNSEIRKLGNELNNGTVAGNVTEGAGKLLDNPIAGTVGAFKGGSLGATIGSAFGPLGTVAGAVAGSVLDMIRFIQKEFWIGAALNAVGVAGTVGSLVQGHNQQKQEADLQRQQLKEQKRIAEEQAKQQKQLISAINNNTANNGGVGSILQKSFALGNTVKGVIGIAKDLQKQHNIVGKVGKMAISGAAMGGLAYGADKIIQHQEKKDGNVIENTPEQKKKNGRTLLTGAALATTAVLAHKGHLGKTAQNLSKSVVSGAKYVGKNIKNAYGTEIRENAIKSARSDAANTIREARRIGDPTKLAEGLAKSKQAKELAKKPLNYTKSNFAKDLVKEVASPMNLAFGAGIPLATYASQKKAEKDQQEATKTYSINIKAAGKGVLGFLNGGVTSKGVKSLGNTIAKHGAANNSSILQTTGKFLQNDKVAKLVPVAAIGTGATVAFAPWSLGEKAAKKVAGAVDKNAFAYENQQNKQIQ</sequence>
<evidence type="ECO:0000313" key="2">
    <source>
        <dbReference type="EMBL" id="CAJ0592363.1"/>
    </source>
</evidence>
<accession>A0AA36DR92</accession>
<evidence type="ECO:0000313" key="3">
    <source>
        <dbReference type="Proteomes" id="UP001176961"/>
    </source>
</evidence>
<reference evidence="2" key="1">
    <citation type="submission" date="2023-07" db="EMBL/GenBank/DDBJ databases">
        <authorList>
            <consortium name="CYATHOMIX"/>
        </authorList>
    </citation>
    <scope>NUCLEOTIDE SEQUENCE</scope>
    <source>
        <strain evidence="2">N/A</strain>
    </source>
</reference>
<dbReference type="Proteomes" id="UP001176961">
    <property type="component" value="Unassembled WGS sequence"/>
</dbReference>
<proteinExistence type="predicted"/>